<evidence type="ECO:0000313" key="2">
    <source>
        <dbReference type="EMBL" id="KAJ1090312.1"/>
    </source>
</evidence>
<keyword evidence="3" id="KW-1185">Reference proteome</keyword>
<accession>A0AAV7LFC6</accession>
<sequence length="192" mass="19571">MRGDECYGSTPSRSILPYPWGTSVVVVPDLDALRSGTYPRTLPGAVGLGKAIRAFIGVERRTKEKAVITNAAAAPGPQAALQGVAGLQEAATAPGPQVALQGATALQEAMTAPGPPAALQEAVALQEAAAAPGPPAALQDAAVLQEADADTRTWCPTSVASLPQPLSTGQEEEQPGIRPRSWESVASEGTWG</sequence>
<protein>
    <submittedName>
        <fullName evidence="2">Uncharacterized protein</fullName>
    </submittedName>
</protein>
<proteinExistence type="predicted"/>
<organism evidence="2 3">
    <name type="scientific">Pleurodeles waltl</name>
    <name type="common">Iberian ribbed newt</name>
    <dbReference type="NCBI Taxonomy" id="8319"/>
    <lineage>
        <taxon>Eukaryota</taxon>
        <taxon>Metazoa</taxon>
        <taxon>Chordata</taxon>
        <taxon>Craniata</taxon>
        <taxon>Vertebrata</taxon>
        <taxon>Euteleostomi</taxon>
        <taxon>Amphibia</taxon>
        <taxon>Batrachia</taxon>
        <taxon>Caudata</taxon>
        <taxon>Salamandroidea</taxon>
        <taxon>Salamandridae</taxon>
        <taxon>Pleurodelinae</taxon>
        <taxon>Pleurodeles</taxon>
    </lineage>
</organism>
<dbReference type="AlphaFoldDB" id="A0AAV7LFC6"/>
<evidence type="ECO:0000256" key="1">
    <source>
        <dbReference type="SAM" id="MobiDB-lite"/>
    </source>
</evidence>
<dbReference type="Proteomes" id="UP001066276">
    <property type="component" value="Chromosome 11"/>
</dbReference>
<gene>
    <name evidence="2" type="ORF">NDU88_003445</name>
</gene>
<comment type="caution">
    <text evidence="2">The sequence shown here is derived from an EMBL/GenBank/DDBJ whole genome shotgun (WGS) entry which is preliminary data.</text>
</comment>
<feature type="region of interest" description="Disordered" evidence="1">
    <location>
        <begin position="156"/>
        <end position="192"/>
    </location>
</feature>
<reference evidence="2" key="1">
    <citation type="journal article" date="2022" name="bioRxiv">
        <title>Sequencing and chromosome-scale assembly of the giantPleurodeles waltlgenome.</title>
        <authorList>
            <person name="Brown T."/>
            <person name="Elewa A."/>
            <person name="Iarovenko S."/>
            <person name="Subramanian E."/>
            <person name="Araus A.J."/>
            <person name="Petzold A."/>
            <person name="Susuki M."/>
            <person name="Suzuki K.-i.T."/>
            <person name="Hayashi T."/>
            <person name="Toyoda A."/>
            <person name="Oliveira C."/>
            <person name="Osipova E."/>
            <person name="Leigh N.D."/>
            <person name="Simon A."/>
            <person name="Yun M.H."/>
        </authorList>
    </citation>
    <scope>NUCLEOTIDE SEQUENCE</scope>
    <source>
        <strain evidence="2">20211129_DDA</strain>
        <tissue evidence="2">Liver</tissue>
    </source>
</reference>
<evidence type="ECO:0000313" key="3">
    <source>
        <dbReference type="Proteomes" id="UP001066276"/>
    </source>
</evidence>
<feature type="compositionally biased region" description="Polar residues" evidence="1">
    <location>
        <begin position="156"/>
        <end position="169"/>
    </location>
</feature>
<dbReference type="EMBL" id="JANPWB010000015">
    <property type="protein sequence ID" value="KAJ1090312.1"/>
    <property type="molecule type" value="Genomic_DNA"/>
</dbReference>
<name>A0AAV7LFC6_PLEWA</name>